<gene>
    <name evidence="1" type="ordered locus">Ent638_1009</name>
</gene>
<dbReference type="AlphaFoldDB" id="A0A9J9GF91"/>
<dbReference type="EMBL" id="CP000653">
    <property type="protein sequence ID" value="ABP59692.1"/>
    <property type="molecule type" value="Genomic_DNA"/>
</dbReference>
<proteinExistence type="predicted"/>
<sequence length="79" mass="8778">MICSIKHQEVGMERDELADDRIAFMAGEVGCVVFELVYNGIEINKDNIVGMLEGKRKAVGNVIHKGMLRDAAEMVRKGK</sequence>
<dbReference type="KEGG" id="ent:Ent638_1009"/>
<accession>A0A9J9GF91</accession>
<reference evidence="2" key="1">
    <citation type="journal article" date="2010" name="PLoS Genet.">
        <title>Genome sequence of the plant growth promoting endophytic bacterium Enterobacter sp. 638.</title>
        <authorList>
            <person name="Taghavi S."/>
            <person name="van der Lelie D."/>
            <person name="Hoffman A."/>
            <person name="Zhang Y.B."/>
            <person name="Walla M.D."/>
            <person name="Vangronsveld J."/>
            <person name="Newman L."/>
            <person name="Monchy S."/>
        </authorList>
    </citation>
    <scope>NUCLEOTIDE SEQUENCE [LARGE SCALE GENOMIC DNA]</scope>
    <source>
        <strain evidence="2">638</strain>
    </source>
</reference>
<evidence type="ECO:0000313" key="1">
    <source>
        <dbReference type="EMBL" id="ABP59692.1"/>
    </source>
</evidence>
<organism evidence="1 2">
    <name type="scientific">Enterobacter sp. (strain 638)</name>
    <dbReference type="NCBI Taxonomy" id="399742"/>
    <lineage>
        <taxon>Bacteria</taxon>
        <taxon>Pseudomonadati</taxon>
        <taxon>Pseudomonadota</taxon>
        <taxon>Gammaproteobacteria</taxon>
        <taxon>Enterobacterales</taxon>
        <taxon>Enterobacteriaceae</taxon>
        <taxon>Enterobacter</taxon>
    </lineage>
</organism>
<evidence type="ECO:0008006" key="3">
    <source>
        <dbReference type="Google" id="ProtNLM"/>
    </source>
</evidence>
<protein>
    <recommendedName>
        <fullName evidence="3">Bacteriophage protein</fullName>
    </recommendedName>
</protein>
<dbReference type="Proteomes" id="UP000000230">
    <property type="component" value="Chromosome"/>
</dbReference>
<name>A0A9J9GF91_ENT38</name>
<evidence type="ECO:0000313" key="2">
    <source>
        <dbReference type="Proteomes" id="UP000000230"/>
    </source>
</evidence>
<keyword evidence="2" id="KW-1185">Reference proteome</keyword>